<organism evidence="2 3">
    <name type="scientific">Phocaeicola salanitronis (strain DSM 18170 / JCM 13657 / CCUG 60908 / BL78)</name>
    <name type="common">Bacteroides salanitronis</name>
    <dbReference type="NCBI Taxonomy" id="667015"/>
    <lineage>
        <taxon>Bacteria</taxon>
        <taxon>Pseudomonadati</taxon>
        <taxon>Bacteroidota</taxon>
        <taxon>Bacteroidia</taxon>
        <taxon>Bacteroidales</taxon>
        <taxon>Bacteroidaceae</taxon>
        <taxon>Phocaeicola</taxon>
    </lineage>
</organism>
<feature type="transmembrane region" description="Helical" evidence="1">
    <location>
        <begin position="155"/>
        <end position="176"/>
    </location>
</feature>
<keyword evidence="1" id="KW-1133">Transmembrane helix</keyword>
<reference evidence="2 3" key="1">
    <citation type="journal article" date="2011" name="Stand. Genomic Sci.">
        <title>Complete genome sequence of Bacteroides salanitronis type strain (BL78).</title>
        <authorList>
            <person name="Gronow S."/>
            <person name="Held B."/>
            <person name="Lucas S."/>
            <person name="Lapidus A."/>
            <person name="Del Rio T.G."/>
            <person name="Nolan M."/>
            <person name="Tice H."/>
            <person name="Deshpande S."/>
            <person name="Cheng J.F."/>
            <person name="Pitluck S."/>
            <person name="Liolios K."/>
            <person name="Pagani I."/>
            <person name="Ivanova N."/>
            <person name="Mavromatis K."/>
            <person name="Pati A."/>
            <person name="Tapia R."/>
            <person name="Han C."/>
            <person name="Goodwin L."/>
            <person name="Chen A."/>
            <person name="Palaniappan K."/>
            <person name="Land M."/>
            <person name="Hauser L."/>
            <person name="Chang Y.J."/>
            <person name="Jeffries C.D."/>
            <person name="Brambilla E.M."/>
            <person name="Rohde M."/>
            <person name="Goker M."/>
            <person name="Detter J.C."/>
            <person name="Woyke T."/>
            <person name="Bristow J."/>
            <person name="Markowitz V."/>
            <person name="Hugenholtz P."/>
            <person name="Kyrpides N.C."/>
            <person name="Klenk H.P."/>
            <person name="Eisen J.A."/>
        </authorList>
    </citation>
    <scope>NUCLEOTIDE SEQUENCE [LARGE SCALE GENOMIC DNA]</scope>
    <source>
        <strain evidence="2 3">DSM 18170</strain>
    </source>
</reference>
<dbReference type="HOGENOM" id="CLU_1537046_0_0_10"/>
<dbReference type="KEGG" id="bsa:Bacsa_3214"/>
<dbReference type="STRING" id="667015.Bacsa_3214"/>
<protein>
    <submittedName>
        <fullName evidence="2">Uncharacterized protein</fullName>
    </submittedName>
</protein>
<keyword evidence="3" id="KW-1185">Reference proteome</keyword>
<sequence>MQHYLLSMRKLLEKYYNINYYCTYKLLFILCWRMLNPLYWLSLLKWDNRYIKWLVSIGKKTEEAGMDKGIYLPYSSRALITPFIIICWIFSLVCLACTKILRVQLVRIILENDIIFYPLLIVFGICGYYINEIFLFKNDKYEKYFAKFDKEKKYLLYYGIYVVSLIVQFATFYLLFIEIVV</sequence>
<dbReference type="Proteomes" id="UP000007486">
    <property type="component" value="Chromosome"/>
</dbReference>
<gene>
    <name evidence="2" type="ordered locus">Bacsa_3214</name>
</gene>
<keyword evidence="1" id="KW-0812">Transmembrane</keyword>
<proteinExistence type="predicted"/>
<feature type="transmembrane region" description="Helical" evidence="1">
    <location>
        <begin position="21"/>
        <end position="40"/>
    </location>
</feature>
<dbReference type="AlphaFoldDB" id="F0R4C1"/>
<dbReference type="eggNOG" id="ENOG5030RV3">
    <property type="taxonomic scope" value="Bacteria"/>
</dbReference>
<evidence type="ECO:0000313" key="3">
    <source>
        <dbReference type="Proteomes" id="UP000007486"/>
    </source>
</evidence>
<feature type="transmembrane region" description="Helical" evidence="1">
    <location>
        <begin position="79"/>
        <end position="102"/>
    </location>
</feature>
<name>F0R4C1_PHOSB</name>
<accession>F0R4C1</accession>
<evidence type="ECO:0000313" key="2">
    <source>
        <dbReference type="EMBL" id="ADY37741.1"/>
    </source>
</evidence>
<keyword evidence="1" id="KW-0472">Membrane</keyword>
<dbReference type="EMBL" id="CP002530">
    <property type="protein sequence ID" value="ADY37741.1"/>
    <property type="molecule type" value="Genomic_DNA"/>
</dbReference>
<feature type="transmembrane region" description="Helical" evidence="1">
    <location>
        <begin position="114"/>
        <end position="135"/>
    </location>
</feature>
<evidence type="ECO:0000256" key="1">
    <source>
        <dbReference type="SAM" id="Phobius"/>
    </source>
</evidence>